<dbReference type="GO" id="GO:0005507">
    <property type="term" value="F:copper ion binding"/>
    <property type="evidence" value="ECO:0007669"/>
    <property type="project" value="UniProtKB-UniRule"/>
</dbReference>
<dbReference type="AlphaFoldDB" id="A0A8C4N135"/>
<feature type="signal peptide" evidence="17">
    <location>
        <begin position="1"/>
        <end position="28"/>
    </location>
</feature>
<dbReference type="GO" id="GO:0004720">
    <property type="term" value="F:protein-lysine 6-oxidase activity"/>
    <property type="evidence" value="ECO:0007669"/>
    <property type="project" value="UniProtKB-UniRule"/>
</dbReference>
<feature type="disulfide bond" evidence="15">
    <location>
        <begin position="82"/>
        <end position="143"/>
    </location>
</feature>
<dbReference type="GO" id="GO:0030199">
    <property type="term" value="P:collagen fibril organization"/>
    <property type="evidence" value="ECO:0007669"/>
    <property type="project" value="TreeGrafter"/>
</dbReference>
<evidence type="ECO:0000256" key="3">
    <source>
        <dbReference type="ARBA" id="ARBA00007492"/>
    </source>
</evidence>
<comment type="similarity">
    <text evidence="3 16">Belongs to the lysyl oxidase family.</text>
</comment>
<feature type="disulfide bond" evidence="15">
    <location>
        <begin position="113"/>
        <end position="123"/>
    </location>
</feature>
<comment type="cofactor">
    <cofactor evidence="1 16">
        <name>Cu cation</name>
        <dbReference type="ChEBI" id="CHEBI:23378"/>
    </cofactor>
</comment>
<dbReference type="InterPro" id="IPR001190">
    <property type="entry name" value="SRCR"/>
</dbReference>
<reference evidence="19" key="1">
    <citation type="submission" date="2025-08" db="UniProtKB">
        <authorList>
            <consortium name="Ensembl"/>
        </authorList>
    </citation>
    <scope>IDENTIFICATION</scope>
</reference>
<comment type="PTM">
    <text evidence="16">The lysine tyrosylquinone cross-link (LTQ) is generated by condensation of the epsilon-amino group of a lysine with a topaquinone produced by oxidation of tyrosine.</text>
</comment>
<proteinExistence type="inferred from homology"/>
<dbReference type="InterPro" id="IPR019828">
    <property type="entry name" value="Lysyl_oxidase_CS"/>
</dbReference>
<dbReference type="FunFam" id="3.10.250.10:FF:000001">
    <property type="entry name" value="Lysyl oxidase 4 isoform X1"/>
    <property type="match status" value="1"/>
</dbReference>
<dbReference type="OMA" id="VVCPKGG"/>
<dbReference type="Gene3D" id="3.10.250.10">
    <property type="entry name" value="SRCR-like domain"/>
    <property type="match status" value="4"/>
</dbReference>
<dbReference type="InterPro" id="IPR001695">
    <property type="entry name" value="Lysyl_oxidase"/>
</dbReference>
<evidence type="ECO:0000256" key="8">
    <source>
        <dbReference type="ARBA" id="ARBA00022737"/>
    </source>
</evidence>
<comment type="catalytic activity">
    <reaction evidence="14 16">
        <text>L-lysyl-[protein] + O2 + H2O = (S)-2-amino-6-oxohexanoyl-[protein] + H2O2 + NH4(+)</text>
        <dbReference type="Rhea" id="RHEA:24544"/>
        <dbReference type="Rhea" id="RHEA-COMP:9752"/>
        <dbReference type="Rhea" id="RHEA-COMP:12448"/>
        <dbReference type="ChEBI" id="CHEBI:15377"/>
        <dbReference type="ChEBI" id="CHEBI:15379"/>
        <dbReference type="ChEBI" id="CHEBI:16240"/>
        <dbReference type="ChEBI" id="CHEBI:28938"/>
        <dbReference type="ChEBI" id="CHEBI:29969"/>
        <dbReference type="ChEBI" id="CHEBI:131803"/>
        <dbReference type="EC" id="1.4.3.13"/>
    </reaction>
</comment>
<comment type="subcellular location">
    <subcellularLocation>
        <location evidence="2 16">Secreted</location>
        <location evidence="2 16">Extracellular space</location>
    </subcellularLocation>
</comment>
<dbReference type="Pfam" id="PF01186">
    <property type="entry name" value="Lysyl_oxidase"/>
    <property type="match status" value="1"/>
</dbReference>
<sequence length="737" mass="82850">MLLRGHRRMSFMSLVCAWPLLLLSLAQAEPTPIQRPVARRPKVRLAGTGRRPHEGRVEVFHAGRWGTVCDDNFMQVSAKVVCRELGYVGANTWAHSARFGEGSGPIWMDNVRCVGYERSLRNCRSNGWGKHDCKHSEDVGVLCIDKRLPRFEKVLTPQKKIPFSEVRIRPLLRKAQKRVPITEGILELRTGNKWRRVCDIGWRPEASRVVCGMLGFPSQRGLHNPAYKYILTQRYHTSYLLKQVNCTGNEVHLGACKYSRARKTNNMTVCAFGHPVIISCQAGPAFVSGSNGFNKAFRAEQPLVRLKGGARLGEGRVEVLKRDDVVCRELGFGSAKGALQGTRFGQGSGPMHMTNVECSGREKSLTDCKFSEVEKDHCNLRENAAVQCYVPALGLEKIRRTECGGRNIGRVEVLEKTQNGSLQWGSICSLGWGMLEAMVVCKQLGLGFAAQALQETWFFNDDTTKVNVLMSDVQCSGTELSLWHCRYDTNGPCERNSSRFAAGVICAEGAPDLVVSAAAVQQTAYLEDRPLHILTCAAEENCLASSAADMRWPYGSRRLLRFSSQIYNIGRSDFRPKLSRQAWVWHQCHMHYHSMEVFTHYDLLSLNGTKVAEGHKASFCLEDTACEDGISKRYACANFGEQGITVGCYDTYRHDIDCQWVDITDVSPGDYIFQIVINPEFSVSESDFSNNIMRCNCKYDGHRIWMYNCHNGDAFSAEIEELFEHYSSEMNNYIASR</sequence>
<keyword evidence="10 16" id="KW-0560">Oxidoreductase</keyword>
<keyword evidence="7 17" id="KW-0732">Signal</keyword>
<feature type="disulfide bond" evidence="15">
    <location>
        <begin position="69"/>
        <end position="133"/>
    </location>
</feature>
<dbReference type="GO" id="GO:0016020">
    <property type="term" value="C:membrane"/>
    <property type="evidence" value="ECO:0007669"/>
    <property type="project" value="InterPro"/>
</dbReference>
<dbReference type="PRINTS" id="PR00258">
    <property type="entry name" value="SPERACTRCPTR"/>
</dbReference>
<dbReference type="GeneTree" id="ENSGT00940000155874"/>
<dbReference type="PROSITE" id="PS00420">
    <property type="entry name" value="SRCR_1"/>
    <property type="match status" value="1"/>
</dbReference>
<evidence type="ECO:0000256" key="15">
    <source>
        <dbReference type="PROSITE-ProRule" id="PRU00196"/>
    </source>
</evidence>
<evidence type="ECO:0000256" key="13">
    <source>
        <dbReference type="ARBA" id="ARBA00023180"/>
    </source>
</evidence>
<dbReference type="PANTHER" id="PTHR45817:SF4">
    <property type="entry name" value="LYSYL OXIDASE-LIKE-RELATED"/>
    <property type="match status" value="1"/>
</dbReference>
<dbReference type="EC" id="1.4.3.13" evidence="16"/>
<dbReference type="InterPro" id="IPR036772">
    <property type="entry name" value="SRCR-like_dom_sf"/>
</dbReference>
<evidence type="ECO:0000259" key="18">
    <source>
        <dbReference type="PROSITE" id="PS50287"/>
    </source>
</evidence>
<name>A0A8C4N135_EPTBU</name>
<evidence type="ECO:0000256" key="10">
    <source>
        <dbReference type="ARBA" id="ARBA00023002"/>
    </source>
</evidence>
<organism evidence="19 20">
    <name type="scientific">Eptatretus burgeri</name>
    <name type="common">Inshore hagfish</name>
    <dbReference type="NCBI Taxonomy" id="7764"/>
    <lineage>
        <taxon>Eukaryota</taxon>
        <taxon>Metazoa</taxon>
        <taxon>Chordata</taxon>
        <taxon>Craniata</taxon>
        <taxon>Vertebrata</taxon>
        <taxon>Cyclostomata</taxon>
        <taxon>Myxini</taxon>
        <taxon>Myxiniformes</taxon>
        <taxon>Myxinidae</taxon>
        <taxon>Eptatretinae</taxon>
        <taxon>Eptatretus</taxon>
    </lineage>
</organism>
<protein>
    <recommendedName>
        <fullName evidence="16">Lysyl oxidase homolog</fullName>
        <ecNumber evidence="16">1.4.3.13</ecNumber>
    </recommendedName>
</protein>
<evidence type="ECO:0000256" key="7">
    <source>
        <dbReference type="ARBA" id="ARBA00022729"/>
    </source>
</evidence>
<dbReference type="Ensembl" id="ENSEBUT00000001150.1">
    <property type="protein sequence ID" value="ENSEBUP00000000844.1"/>
    <property type="gene ID" value="ENSEBUG00000000746.1"/>
</dbReference>
<dbReference type="FunFam" id="3.10.250.10:FF:000008">
    <property type="entry name" value="Lysyl oxidase homolog 2"/>
    <property type="match status" value="1"/>
</dbReference>
<keyword evidence="5 16" id="KW-0964">Secreted</keyword>
<evidence type="ECO:0000256" key="14">
    <source>
        <dbReference type="ARBA" id="ARBA00047861"/>
    </source>
</evidence>
<evidence type="ECO:0000313" key="19">
    <source>
        <dbReference type="Ensembl" id="ENSEBUP00000000844.1"/>
    </source>
</evidence>
<evidence type="ECO:0000256" key="2">
    <source>
        <dbReference type="ARBA" id="ARBA00004239"/>
    </source>
</evidence>
<feature type="disulfide bond" evidence="15">
    <location>
        <begin position="358"/>
        <end position="368"/>
    </location>
</feature>
<evidence type="ECO:0000256" key="5">
    <source>
        <dbReference type="ARBA" id="ARBA00022525"/>
    </source>
</evidence>
<dbReference type="PROSITE" id="PS00926">
    <property type="entry name" value="LYSYL_OXIDASE"/>
    <property type="match status" value="1"/>
</dbReference>
<evidence type="ECO:0000256" key="1">
    <source>
        <dbReference type="ARBA" id="ARBA00001935"/>
    </source>
</evidence>
<evidence type="ECO:0000256" key="4">
    <source>
        <dbReference type="ARBA" id="ARBA00022477"/>
    </source>
</evidence>
<keyword evidence="11 16" id="KW-0186">Copper</keyword>
<keyword evidence="6 16" id="KW-0479">Metal-binding</keyword>
<dbReference type="PANTHER" id="PTHR45817">
    <property type="entry name" value="LYSYL OXIDASE-LIKE-RELATED"/>
    <property type="match status" value="1"/>
</dbReference>
<dbReference type="GO" id="GO:0005615">
    <property type="term" value="C:extracellular space"/>
    <property type="evidence" value="ECO:0007669"/>
    <property type="project" value="UniProtKB-UniRule"/>
</dbReference>
<feature type="domain" description="SRCR" evidence="18">
    <location>
        <begin position="43"/>
        <end position="144"/>
    </location>
</feature>
<keyword evidence="8" id="KW-0677">Repeat</keyword>
<keyword evidence="20" id="KW-1185">Reference proteome</keyword>
<evidence type="ECO:0000256" key="9">
    <source>
        <dbReference type="ARBA" id="ARBA00022772"/>
    </source>
</evidence>
<dbReference type="Proteomes" id="UP000694388">
    <property type="component" value="Unplaced"/>
</dbReference>
<dbReference type="PRINTS" id="PR00074">
    <property type="entry name" value="LYSYLOXIDASE"/>
</dbReference>
<evidence type="ECO:0000313" key="20">
    <source>
        <dbReference type="Proteomes" id="UP000694388"/>
    </source>
</evidence>
<feature type="disulfide bond" evidence="15">
    <location>
        <begin position="327"/>
        <end position="388"/>
    </location>
</feature>
<dbReference type="Pfam" id="PF00530">
    <property type="entry name" value="SRCR"/>
    <property type="match status" value="4"/>
</dbReference>
<feature type="domain" description="SRCR" evidence="18">
    <location>
        <begin position="172"/>
        <end position="281"/>
    </location>
</feature>
<comment type="function">
    <text evidence="16">Mediates the post-translational oxidative deamination of lysine residues on target proteins leading to the formation of deaminated lysine (allysine).</text>
</comment>
<dbReference type="SMART" id="SM00202">
    <property type="entry name" value="SR"/>
    <property type="match status" value="4"/>
</dbReference>
<feature type="disulfide bond" evidence="15">
    <location>
        <begin position="246"/>
        <end position="256"/>
    </location>
</feature>
<feature type="disulfide bond" evidence="15">
    <location>
        <begin position="475"/>
        <end position="485"/>
    </location>
</feature>
<evidence type="ECO:0000256" key="16">
    <source>
        <dbReference type="RuleBase" id="RU367046"/>
    </source>
</evidence>
<dbReference type="SUPFAM" id="SSF56487">
    <property type="entry name" value="SRCR-like"/>
    <property type="match status" value="4"/>
</dbReference>
<evidence type="ECO:0000256" key="6">
    <source>
        <dbReference type="ARBA" id="ARBA00022723"/>
    </source>
</evidence>
<feature type="domain" description="SRCR" evidence="18">
    <location>
        <begin position="398"/>
        <end position="507"/>
    </location>
</feature>
<dbReference type="PROSITE" id="PS50287">
    <property type="entry name" value="SRCR_2"/>
    <property type="match status" value="4"/>
</dbReference>
<feature type="domain" description="SRCR" evidence="18">
    <location>
        <begin position="304"/>
        <end position="389"/>
    </location>
</feature>
<reference evidence="19" key="2">
    <citation type="submission" date="2025-09" db="UniProtKB">
        <authorList>
            <consortium name="Ensembl"/>
        </authorList>
    </citation>
    <scope>IDENTIFICATION</scope>
</reference>
<keyword evidence="9 16" id="KW-0801">TPQ</keyword>
<evidence type="ECO:0000256" key="12">
    <source>
        <dbReference type="ARBA" id="ARBA00023157"/>
    </source>
</evidence>
<keyword evidence="12 15" id="KW-1015">Disulfide bond</keyword>
<keyword evidence="13" id="KW-0325">Glycoprotein</keyword>
<dbReference type="InterPro" id="IPR050912">
    <property type="entry name" value="LOX-like_protein"/>
</dbReference>
<evidence type="ECO:0000256" key="17">
    <source>
        <dbReference type="SAM" id="SignalP"/>
    </source>
</evidence>
<feature type="chain" id="PRO_5034717345" description="Lysyl oxidase homolog" evidence="17">
    <location>
        <begin position="29"/>
        <end position="737"/>
    </location>
</feature>
<comment type="caution">
    <text evidence="15">Lacks conserved residue(s) required for the propagation of feature annotation.</text>
</comment>
<evidence type="ECO:0000256" key="11">
    <source>
        <dbReference type="ARBA" id="ARBA00023008"/>
    </source>
</evidence>
<keyword evidence="4 16" id="KW-0886">LTQ</keyword>
<accession>A0A8C4N135</accession>